<dbReference type="PANTHER" id="PTHR31272:SF4">
    <property type="entry name" value="CYTOCHROME C-TYPE BIOGENESIS PROTEIN HI_1454-RELATED"/>
    <property type="match status" value="1"/>
</dbReference>
<feature type="transmembrane region" description="Helical" evidence="7">
    <location>
        <begin position="12"/>
        <end position="34"/>
    </location>
</feature>
<feature type="transmembrane region" description="Helical" evidence="7">
    <location>
        <begin position="208"/>
        <end position="233"/>
    </location>
</feature>
<comment type="caution">
    <text evidence="9">The sequence shown here is derived from an EMBL/GenBank/DDBJ whole genome shotgun (WGS) entry which is preliminary data.</text>
</comment>
<comment type="subcellular location">
    <subcellularLocation>
        <location evidence="1">Membrane</location>
        <topology evidence="1">Multi-pass membrane protein</topology>
    </subcellularLocation>
</comment>
<dbReference type="RefSeq" id="WP_243067046.1">
    <property type="nucleotide sequence ID" value="NZ_JAIVFK010000012.1"/>
</dbReference>
<comment type="similarity">
    <text evidence="2">Belongs to the DsbD family.</text>
</comment>
<protein>
    <submittedName>
        <fullName evidence="9">Cytochrome c biogenesis protein CcdA</fullName>
    </submittedName>
</protein>
<feature type="transmembrane region" description="Helical" evidence="7">
    <location>
        <begin position="85"/>
        <end position="109"/>
    </location>
</feature>
<evidence type="ECO:0000256" key="7">
    <source>
        <dbReference type="SAM" id="Phobius"/>
    </source>
</evidence>
<evidence type="ECO:0000256" key="1">
    <source>
        <dbReference type="ARBA" id="ARBA00004141"/>
    </source>
</evidence>
<keyword evidence="10" id="KW-1185">Reference proteome</keyword>
<gene>
    <name evidence="9" type="ORF">K2U94_09900</name>
</gene>
<dbReference type="Proteomes" id="UP001139104">
    <property type="component" value="Unassembled WGS sequence"/>
</dbReference>
<evidence type="ECO:0000256" key="5">
    <source>
        <dbReference type="ARBA" id="ARBA00022989"/>
    </source>
</evidence>
<evidence type="ECO:0000313" key="9">
    <source>
        <dbReference type="EMBL" id="MCI4683075.1"/>
    </source>
</evidence>
<keyword evidence="5 7" id="KW-1133">Transmembrane helix</keyword>
<dbReference type="Pfam" id="PF02683">
    <property type="entry name" value="DsbD_TM"/>
    <property type="match status" value="1"/>
</dbReference>
<feature type="transmembrane region" description="Helical" evidence="7">
    <location>
        <begin position="129"/>
        <end position="155"/>
    </location>
</feature>
<accession>A0ABS9Z6P3</accession>
<evidence type="ECO:0000256" key="4">
    <source>
        <dbReference type="ARBA" id="ARBA00022748"/>
    </source>
</evidence>
<keyword evidence="6 7" id="KW-0472">Membrane</keyword>
<feature type="transmembrane region" description="Helical" evidence="7">
    <location>
        <begin position="167"/>
        <end position="187"/>
    </location>
</feature>
<name>A0ABS9Z6P3_9HYPH</name>
<evidence type="ECO:0000256" key="2">
    <source>
        <dbReference type="ARBA" id="ARBA00006143"/>
    </source>
</evidence>
<sequence length="243" mass="25600">MTSNVTISAAGVAGLLSFLSPCVLPLVPPYLTFIAGTGLEELVEGGERRARRDTLIAAVLFVLGFSTVFVVLGATASAVGQTVRAHLPLFSTLAGLVIIAMGLHFLGVFKLSLLYREKRVSVEKPVGLWGAYVMGLAFAFGWTPCIGPILAAILAVASSEQTVTQGAVLLAAYSLGLGIPFLLAALAMEPFVHFLRRFKAHFGKVERLVGVLLVATGVLFLTGGIQNVSFWLLQTFPGLANLG</sequence>
<feature type="domain" description="Cytochrome C biogenesis protein transmembrane" evidence="8">
    <location>
        <begin position="11"/>
        <end position="221"/>
    </location>
</feature>
<organism evidence="9 10">
    <name type="scientific">Candidatus Rhodoblastus alkanivorans</name>
    <dbReference type="NCBI Taxonomy" id="2954117"/>
    <lineage>
        <taxon>Bacteria</taxon>
        <taxon>Pseudomonadati</taxon>
        <taxon>Pseudomonadota</taxon>
        <taxon>Alphaproteobacteria</taxon>
        <taxon>Hyphomicrobiales</taxon>
        <taxon>Rhodoblastaceae</taxon>
        <taxon>Rhodoblastus</taxon>
    </lineage>
</organism>
<proteinExistence type="inferred from homology"/>
<dbReference type="InterPro" id="IPR003834">
    <property type="entry name" value="Cyt_c_assmbl_TM_dom"/>
</dbReference>
<evidence type="ECO:0000256" key="6">
    <source>
        <dbReference type="ARBA" id="ARBA00023136"/>
    </source>
</evidence>
<keyword evidence="4" id="KW-0201">Cytochrome c-type biogenesis</keyword>
<dbReference type="PANTHER" id="PTHR31272">
    <property type="entry name" value="CYTOCHROME C-TYPE BIOGENESIS PROTEIN HI_1454-RELATED"/>
    <property type="match status" value="1"/>
</dbReference>
<evidence type="ECO:0000256" key="3">
    <source>
        <dbReference type="ARBA" id="ARBA00022692"/>
    </source>
</evidence>
<evidence type="ECO:0000259" key="8">
    <source>
        <dbReference type="Pfam" id="PF02683"/>
    </source>
</evidence>
<feature type="transmembrane region" description="Helical" evidence="7">
    <location>
        <begin position="55"/>
        <end position="79"/>
    </location>
</feature>
<dbReference type="EMBL" id="JAIVFP010000001">
    <property type="protein sequence ID" value="MCI4683075.1"/>
    <property type="molecule type" value="Genomic_DNA"/>
</dbReference>
<evidence type="ECO:0000313" key="10">
    <source>
        <dbReference type="Proteomes" id="UP001139104"/>
    </source>
</evidence>
<keyword evidence="3 7" id="KW-0812">Transmembrane</keyword>
<reference evidence="9" key="1">
    <citation type="journal article" date="2022" name="ISME J.">
        <title>Identification of active gaseous-alkane degraders at natural gas seeps.</title>
        <authorList>
            <person name="Farhan Ul Haque M."/>
            <person name="Hernandez M."/>
            <person name="Crombie A.T."/>
            <person name="Murrell J.C."/>
        </authorList>
    </citation>
    <scope>NUCLEOTIDE SEQUENCE</scope>
    <source>
        <strain evidence="9">PC2</strain>
    </source>
</reference>
<dbReference type="InterPro" id="IPR051790">
    <property type="entry name" value="Cytochrome_c-biogenesis_DsbD"/>
</dbReference>